<proteinExistence type="predicted"/>
<dbReference type="CDD" id="cd16936">
    <property type="entry name" value="HATPase_RsbW-like"/>
    <property type="match status" value="1"/>
</dbReference>
<dbReference type="AlphaFoldDB" id="A0A5C6BS23"/>
<evidence type="ECO:0000313" key="3">
    <source>
        <dbReference type="EMBL" id="TWU14231.1"/>
    </source>
</evidence>
<name>A0A5C6BS23_9PLAN</name>
<evidence type="ECO:0000313" key="4">
    <source>
        <dbReference type="Proteomes" id="UP000320735"/>
    </source>
</evidence>
<comment type="caution">
    <text evidence="3">The sequence shown here is derived from an EMBL/GenBank/DDBJ whole genome shotgun (WGS) entry which is preliminary data.</text>
</comment>
<dbReference type="Pfam" id="PF13581">
    <property type="entry name" value="HATPase_c_2"/>
    <property type="match status" value="1"/>
</dbReference>
<dbReference type="Gene3D" id="3.30.565.10">
    <property type="entry name" value="Histidine kinase-like ATPase, C-terminal domain"/>
    <property type="match status" value="1"/>
</dbReference>
<dbReference type="InterPro" id="IPR036890">
    <property type="entry name" value="HATPase_C_sf"/>
</dbReference>
<dbReference type="PANTHER" id="PTHR35526:SF3">
    <property type="entry name" value="ANTI-SIGMA-F FACTOR RSBW"/>
    <property type="match status" value="1"/>
</dbReference>
<dbReference type="GO" id="GO:0004674">
    <property type="term" value="F:protein serine/threonine kinase activity"/>
    <property type="evidence" value="ECO:0007669"/>
    <property type="project" value="UniProtKB-KW"/>
</dbReference>
<dbReference type="InterPro" id="IPR050267">
    <property type="entry name" value="Anti-sigma-factor_SerPK"/>
</dbReference>
<evidence type="ECO:0000256" key="1">
    <source>
        <dbReference type="ARBA" id="ARBA00022527"/>
    </source>
</evidence>
<keyword evidence="4" id="KW-1185">Reference proteome</keyword>
<dbReference type="SUPFAM" id="SSF55874">
    <property type="entry name" value="ATPase domain of HSP90 chaperone/DNA topoisomerase II/histidine kinase"/>
    <property type="match status" value="1"/>
</dbReference>
<feature type="domain" description="Histidine kinase/HSP90-like ATPase" evidence="2">
    <location>
        <begin position="31"/>
        <end position="151"/>
    </location>
</feature>
<dbReference type="PANTHER" id="PTHR35526">
    <property type="entry name" value="ANTI-SIGMA-F FACTOR RSBW-RELATED"/>
    <property type="match status" value="1"/>
</dbReference>
<evidence type="ECO:0000259" key="2">
    <source>
        <dbReference type="Pfam" id="PF13581"/>
    </source>
</evidence>
<organism evidence="3 4">
    <name type="scientific">Symmachiella macrocystis</name>
    <dbReference type="NCBI Taxonomy" id="2527985"/>
    <lineage>
        <taxon>Bacteria</taxon>
        <taxon>Pseudomonadati</taxon>
        <taxon>Planctomycetota</taxon>
        <taxon>Planctomycetia</taxon>
        <taxon>Planctomycetales</taxon>
        <taxon>Planctomycetaceae</taxon>
        <taxon>Symmachiella</taxon>
    </lineage>
</organism>
<accession>A0A5C6BS23</accession>
<dbReference type="Proteomes" id="UP000320735">
    <property type="component" value="Unassembled WGS sequence"/>
</dbReference>
<dbReference type="OrthoDB" id="1467655at2"/>
<keyword evidence="1" id="KW-0418">Kinase</keyword>
<reference evidence="3 4" key="1">
    <citation type="submission" date="2019-02" db="EMBL/GenBank/DDBJ databases">
        <title>Deep-cultivation of Planctomycetes and their phenomic and genomic characterization uncovers novel biology.</title>
        <authorList>
            <person name="Wiegand S."/>
            <person name="Jogler M."/>
            <person name="Boedeker C."/>
            <person name="Pinto D."/>
            <person name="Vollmers J."/>
            <person name="Rivas-Marin E."/>
            <person name="Kohn T."/>
            <person name="Peeters S.H."/>
            <person name="Heuer A."/>
            <person name="Rast P."/>
            <person name="Oberbeckmann S."/>
            <person name="Bunk B."/>
            <person name="Jeske O."/>
            <person name="Meyerdierks A."/>
            <person name="Storesund J.E."/>
            <person name="Kallscheuer N."/>
            <person name="Luecker S."/>
            <person name="Lage O.M."/>
            <person name="Pohl T."/>
            <person name="Merkel B.J."/>
            <person name="Hornburger P."/>
            <person name="Mueller R.-W."/>
            <person name="Bruemmer F."/>
            <person name="Labrenz M."/>
            <person name="Spormann A.M."/>
            <person name="Op Den Camp H."/>
            <person name="Overmann J."/>
            <person name="Amann R."/>
            <person name="Jetten M.S.M."/>
            <person name="Mascher T."/>
            <person name="Medema M.H."/>
            <person name="Devos D.P."/>
            <person name="Kaster A.-K."/>
            <person name="Ovreas L."/>
            <person name="Rohde M."/>
            <person name="Galperin M.Y."/>
            <person name="Jogler C."/>
        </authorList>
    </citation>
    <scope>NUCLEOTIDE SEQUENCE [LARGE SCALE GENOMIC DNA]</scope>
    <source>
        <strain evidence="3 4">CA54</strain>
    </source>
</reference>
<keyword evidence="1" id="KW-0723">Serine/threonine-protein kinase</keyword>
<dbReference type="InterPro" id="IPR003594">
    <property type="entry name" value="HATPase_dom"/>
</dbReference>
<keyword evidence="1" id="KW-0808">Transferase</keyword>
<dbReference type="RefSeq" id="WP_146371446.1">
    <property type="nucleotide sequence ID" value="NZ_SJPP01000001.1"/>
</dbReference>
<sequence length="157" mass="17696">MVSTNTLANTDSQQYARPMINQAVQLSWELSDPNQLAGIQDVVATAMEKLSYYPRDQYAVQMGLQETVFNAFEHGNSMCPTKKVYVTATICDNKCWFQIEDEGAGFTVENVPDPTLPENLMRIDGRGIYMMKAFLDSVEYQSPGNIVTISKKRTIEH</sequence>
<dbReference type="EMBL" id="SJPP01000001">
    <property type="protein sequence ID" value="TWU14231.1"/>
    <property type="molecule type" value="Genomic_DNA"/>
</dbReference>
<protein>
    <submittedName>
        <fullName evidence="3">Anti-sigma F factor</fullName>
    </submittedName>
</protein>
<gene>
    <name evidence="3" type="ORF">CA54_30740</name>
</gene>